<dbReference type="EMBL" id="CAMXCT030000117">
    <property type="protein sequence ID" value="CAL4761455.1"/>
    <property type="molecule type" value="Genomic_DNA"/>
</dbReference>
<evidence type="ECO:0000313" key="3">
    <source>
        <dbReference type="EMBL" id="CAL1127518.1"/>
    </source>
</evidence>
<name>A0A9P1BIN6_9DINO</name>
<comment type="caution">
    <text evidence="2">The sequence shown here is derived from an EMBL/GenBank/DDBJ whole genome shotgun (WGS) entry which is preliminary data.</text>
</comment>
<evidence type="ECO:0000313" key="2">
    <source>
        <dbReference type="EMBL" id="CAI3974143.1"/>
    </source>
</evidence>
<protein>
    <submittedName>
        <fullName evidence="2">Uncharacterized protein</fullName>
    </submittedName>
</protein>
<feature type="transmembrane region" description="Helical" evidence="1">
    <location>
        <begin position="67"/>
        <end position="89"/>
    </location>
</feature>
<dbReference type="EMBL" id="CAMXCT010000117">
    <property type="protein sequence ID" value="CAI3974143.1"/>
    <property type="molecule type" value="Genomic_DNA"/>
</dbReference>
<dbReference type="OrthoDB" id="416907at2759"/>
<feature type="transmembrane region" description="Helical" evidence="1">
    <location>
        <begin position="95"/>
        <end position="116"/>
    </location>
</feature>
<gene>
    <name evidence="2" type="ORF">C1SCF055_LOCUS2570</name>
</gene>
<evidence type="ECO:0000313" key="4">
    <source>
        <dbReference type="Proteomes" id="UP001152797"/>
    </source>
</evidence>
<keyword evidence="1" id="KW-0812">Transmembrane</keyword>
<reference evidence="3" key="2">
    <citation type="submission" date="2024-04" db="EMBL/GenBank/DDBJ databases">
        <authorList>
            <person name="Chen Y."/>
            <person name="Shah S."/>
            <person name="Dougan E. K."/>
            <person name="Thang M."/>
            <person name="Chan C."/>
        </authorList>
    </citation>
    <scope>NUCLEOTIDE SEQUENCE [LARGE SCALE GENOMIC DNA]</scope>
</reference>
<keyword evidence="1" id="KW-1133">Transmembrane helix</keyword>
<dbReference type="Proteomes" id="UP001152797">
    <property type="component" value="Unassembled WGS sequence"/>
</dbReference>
<reference evidence="2" key="1">
    <citation type="submission" date="2022-10" db="EMBL/GenBank/DDBJ databases">
        <authorList>
            <person name="Chen Y."/>
            <person name="Dougan E. K."/>
            <person name="Chan C."/>
            <person name="Rhodes N."/>
            <person name="Thang M."/>
        </authorList>
    </citation>
    <scope>NUCLEOTIDE SEQUENCE</scope>
</reference>
<dbReference type="AlphaFoldDB" id="A0A9P1BIN6"/>
<proteinExistence type="predicted"/>
<dbReference type="EMBL" id="CAMXCT020000117">
    <property type="protein sequence ID" value="CAL1127518.1"/>
    <property type="molecule type" value="Genomic_DNA"/>
</dbReference>
<evidence type="ECO:0000256" key="1">
    <source>
        <dbReference type="SAM" id="Phobius"/>
    </source>
</evidence>
<accession>A0A9P1BIN6</accession>
<organism evidence="2">
    <name type="scientific">Cladocopium goreaui</name>
    <dbReference type="NCBI Taxonomy" id="2562237"/>
    <lineage>
        <taxon>Eukaryota</taxon>
        <taxon>Sar</taxon>
        <taxon>Alveolata</taxon>
        <taxon>Dinophyceae</taxon>
        <taxon>Suessiales</taxon>
        <taxon>Symbiodiniaceae</taxon>
        <taxon>Cladocopium</taxon>
    </lineage>
</organism>
<sequence length="142" mass="14858">MGIGSSADMSVPPGGHTIILMDPEECIQTKPSLTMTQKPHCLSISDAQWNGWIGQLSRIVSSYWNELLPLAPAPIGMLAVCGTFGAGMAGVEVPFYAVLPVLLVIFVAVLGGRLAVVTKNQALDAEIHNLCGLDAGEAEDVA</sequence>
<keyword evidence="1" id="KW-0472">Membrane</keyword>
<keyword evidence="4" id="KW-1185">Reference proteome</keyword>